<dbReference type="EMBL" id="CP157947">
    <property type="protein sequence ID" value="XBS69697.1"/>
    <property type="molecule type" value="Genomic_DNA"/>
</dbReference>
<keyword evidence="1 2" id="KW-0500">Molybdenum</keyword>
<dbReference type="InterPro" id="IPR004606">
    <property type="entry name" value="Mop_domain"/>
</dbReference>
<dbReference type="PANTHER" id="PTHR30432:SF1">
    <property type="entry name" value="DNA-BINDING TRANSCRIPTIONAL DUAL REGULATOR MODE"/>
    <property type="match status" value="1"/>
</dbReference>
<dbReference type="SUPFAM" id="SSF50331">
    <property type="entry name" value="MOP-like"/>
    <property type="match status" value="2"/>
</dbReference>
<feature type="domain" description="Mop" evidence="3">
    <location>
        <begin position="74"/>
        <end position="140"/>
    </location>
</feature>
<sequence>MMTSARNQLSGTVCAITAGAVNDEIALTLANGMTLIATITHGSVQYLDLKKGGEAIAFIKAPWVILAAADAGLRFSARNQFSGKVQKVVKGAVNSEVTVAVDADITLVSVITNESVAALRLKEGAAVTALIKASSIVLATRS</sequence>
<dbReference type="PANTHER" id="PTHR30432">
    <property type="entry name" value="TRANSCRIPTIONAL REGULATOR MODE"/>
    <property type="match status" value="1"/>
</dbReference>
<evidence type="ECO:0000313" key="4">
    <source>
        <dbReference type="EMBL" id="XBS69697.1"/>
    </source>
</evidence>
<feature type="domain" description="Mop" evidence="3">
    <location>
        <begin position="2"/>
        <end position="68"/>
    </location>
</feature>
<dbReference type="InterPro" id="IPR051815">
    <property type="entry name" value="Molybdate_resp_trans_reg"/>
</dbReference>
<name>A0AAU7Q964_9GAMM</name>
<reference evidence="4" key="1">
    <citation type="submission" date="2024-06" db="EMBL/GenBank/DDBJ databases">
        <authorList>
            <person name="Coelho C."/>
            <person name="Bento M."/>
            <person name="Garcia E."/>
            <person name="Camelo A."/>
            <person name="Brandao I."/>
            <person name="Espirito Santo C."/>
            <person name="Trovao J."/>
            <person name="Verissimo A."/>
            <person name="Costa J."/>
            <person name="Tiago I."/>
        </authorList>
    </citation>
    <scope>NUCLEOTIDE SEQUENCE</scope>
    <source>
        <strain evidence="4">KWT182</strain>
    </source>
</reference>
<proteinExistence type="predicted"/>
<dbReference type="PROSITE" id="PS51866">
    <property type="entry name" value="MOP"/>
    <property type="match status" value="2"/>
</dbReference>
<gene>
    <name evidence="4" type="ORF">ABK905_25920</name>
</gene>
<evidence type="ECO:0000259" key="3">
    <source>
        <dbReference type="PROSITE" id="PS51866"/>
    </source>
</evidence>
<evidence type="ECO:0000256" key="1">
    <source>
        <dbReference type="ARBA" id="ARBA00022505"/>
    </source>
</evidence>
<dbReference type="NCBIfam" id="TIGR00638">
    <property type="entry name" value="Mop"/>
    <property type="match status" value="2"/>
</dbReference>
<evidence type="ECO:0000256" key="2">
    <source>
        <dbReference type="PROSITE-ProRule" id="PRU01213"/>
    </source>
</evidence>
<dbReference type="GO" id="GO:0015689">
    <property type="term" value="P:molybdate ion transport"/>
    <property type="evidence" value="ECO:0007669"/>
    <property type="project" value="InterPro"/>
</dbReference>
<organism evidence="4">
    <name type="scientific">Acerihabitans sp. KWT182</name>
    <dbReference type="NCBI Taxonomy" id="3157919"/>
    <lineage>
        <taxon>Bacteria</taxon>
        <taxon>Pseudomonadati</taxon>
        <taxon>Pseudomonadota</taxon>
        <taxon>Gammaproteobacteria</taxon>
        <taxon>Enterobacterales</taxon>
        <taxon>Pectobacteriaceae</taxon>
        <taxon>Acerihabitans</taxon>
    </lineage>
</organism>
<accession>A0AAU7Q964</accession>
<dbReference type="Gene3D" id="2.40.50.100">
    <property type="match status" value="2"/>
</dbReference>
<dbReference type="AlphaFoldDB" id="A0AAU7Q964"/>
<dbReference type="InterPro" id="IPR005116">
    <property type="entry name" value="Transp-assoc_OB_typ1"/>
</dbReference>
<protein>
    <submittedName>
        <fullName evidence="4">TOBE domain-containing protein</fullName>
    </submittedName>
</protein>
<dbReference type="Pfam" id="PF03459">
    <property type="entry name" value="TOBE"/>
    <property type="match status" value="2"/>
</dbReference>
<dbReference type="InterPro" id="IPR008995">
    <property type="entry name" value="Mo/tungstate-bd_C_term_dom"/>
</dbReference>